<dbReference type="SUPFAM" id="SSF69593">
    <property type="entry name" value="Glycerol-3-phosphate (1)-acyltransferase"/>
    <property type="match status" value="1"/>
</dbReference>
<evidence type="ECO:0000256" key="1">
    <source>
        <dbReference type="ARBA" id="ARBA00005189"/>
    </source>
</evidence>
<keyword evidence="4" id="KW-1133">Transmembrane helix</keyword>
<proteinExistence type="predicted"/>
<keyword evidence="3 6" id="KW-0012">Acyltransferase</keyword>
<keyword evidence="7" id="KW-1185">Reference proteome</keyword>
<keyword evidence="4" id="KW-0472">Membrane</keyword>
<evidence type="ECO:0000256" key="3">
    <source>
        <dbReference type="ARBA" id="ARBA00023315"/>
    </source>
</evidence>
<dbReference type="STRING" id="572036.SAMN05661099_2245"/>
<comment type="pathway">
    <text evidence="1">Lipid metabolism.</text>
</comment>
<name>A0A1T5DAI0_9SPHI</name>
<dbReference type="OrthoDB" id="9803035at2"/>
<dbReference type="GO" id="GO:0003841">
    <property type="term" value="F:1-acylglycerol-3-phosphate O-acyltransferase activity"/>
    <property type="evidence" value="ECO:0007669"/>
    <property type="project" value="TreeGrafter"/>
</dbReference>
<protein>
    <submittedName>
        <fullName evidence="6">1-acyl-sn-glycerol-3-phosphate acyltransferase</fullName>
    </submittedName>
</protein>
<dbReference type="GO" id="GO:0006654">
    <property type="term" value="P:phosphatidic acid biosynthetic process"/>
    <property type="evidence" value="ECO:0007669"/>
    <property type="project" value="TreeGrafter"/>
</dbReference>
<dbReference type="AlphaFoldDB" id="A0A1T5DAI0"/>
<dbReference type="Pfam" id="PF01553">
    <property type="entry name" value="Acyltransferase"/>
    <property type="match status" value="1"/>
</dbReference>
<organism evidence="6 7">
    <name type="scientific">Daejeonella lutea</name>
    <dbReference type="NCBI Taxonomy" id="572036"/>
    <lineage>
        <taxon>Bacteria</taxon>
        <taxon>Pseudomonadati</taxon>
        <taxon>Bacteroidota</taxon>
        <taxon>Sphingobacteriia</taxon>
        <taxon>Sphingobacteriales</taxon>
        <taxon>Sphingobacteriaceae</taxon>
        <taxon>Daejeonella</taxon>
    </lineage>
</organism>
<dbReference type="PANTHER" id="PTHR10434">
    <property type="entry name" value="1-ACYL-SN-GLYCEROL-3-PHOSPHATE ACYLTRANSFERASE"/>
    <property type="match status" value="1"/>
</dbReference>
<evidence type="ECO:0000259" key="5">
    <source>
        <dbReference type="SMART" id="SM00563"/>
    </source>
</evidence>
<feature type="transmembrane region" description="Helical" evidence="4">
    <location>
        <begin position="12"/>
        <end position="34"/>
    </location>
</feature>
<feature type="domain" description="Phospholipid/glycerol acyltransferase" evidence="5">
    <location>
        <begin position="80"/>
        <end position="194"/>
    </location>
</feature>
<dbReference type="SMART" id="SM00563">
    <property type="entry name" value="PlsC"/>
    <property type="match status" value="1"/>
</dbReference>
<dbReference type="EMBL" id="FUYR01000002">
    <property type="protein sequence ID" value="SKB68500.1"/>
    <property type="molecule type" value="Genomic_DNA"/>
</dbReference>
<feature type="transmembrane region" description="Helical" evidence="4">
    <location>
        <begin position="46"/>
        <end position="64"/>
    </location>
</feature>
<reference evidence="7" key="1">
    <citation type="submission" date="2017-02" db="EMBL/GenBank/DDBJ databases">
        <authorList>
            <person name="Varghese N."/>
            <person name="Submissions S."/>
        </authorList>
    </citation>
    <scope>NUCLEOTIDE SEQUENCE [LARGE SCALE GENOMIC DNA]</scope>
    <source>
        <strain evidence="7">DSM 22385</strain>
    </source>
</reference>
<sequence length="248" mass="27926">MNGIKRFCSLIFMIWGFVTFIAAMLLVLPFIFISSALFEGKRSSDIIFFFLNIWGWIFCLLSFYRIQTRNKAAINPDTAYIYVCNHNSYLDAVAIVLAIPGSFRPLGKIEMVKIPVFGLIYRKVVVMIDRASKESRQRSVDELKQDLSKGQSILIFPEGTMNRSAEPLADFYDGAFRLAIETQTPIAPMVILNARNLFPRSDPFAARPGVITCVFDQPVDVSGFVPEDLEILKASVYGKMNALIEKAV</sequence>
<evidence type="ECO:0000313" key="7">
    <source>
        <dbReference type="Proteomes" id="UP000189981"/>
    </source>
</evidence>
<dbReference type="PANTHER" id="PTHR10434:SF11">
    <property type="entry name" value="1-ACYL-SN-GLYCEROL-3-PHOSPHATE ACYLTRANSFERASE"/>
    <property type="match status" value="1"/>
</dbReference>
<evidence type="ECO:0000256" key="2">
    <source>
        <dbReference type="ARBA" id="ARBA00022679"/>
    </source>
</evidence>
<keyword evidence="2 6" id="KW-0808">Transferase</keyword>
<dbReference type="Proteomes" id="UP000189981">
    <property type="component" value="Unassembled WGS sequence"/>
</dbReference>
<accession>A0A1T5DAI0</accession>
<evidence type="ECO:0000256" key="4">
    <source>
        <dbReference type="SAM" id="Phobius"/>
    </source>
</evidence>
<keyword evidence="4" id="KW-0812">Transmembrane</keyword>
<dbReference type="RefSeq" id="WP_079702763.1">
    <property type="nucleotide sequence ID" value="NZ_FUYR01000002.1"/>
</dbReference>
<dbReference type="InterPro" id="IPR002123">
    <property type="entry name" value="Plipid/glycerol_acylTrfase"/>
</dbReference>
<evidence type="ECO:0000313" key="6">
    <source>
        <dbReference type="EMBL" id="SKB68500.1"/>
    </source>
</evidence>
<gene>
    <name evidence="6" type="ORF">SAMN05661099_2245</name>
</gene>
<dbReference type="CDD" id="cd07989">
    <property type="entry name" value="LPLAT_AGPAT-like"/>
    <property type="match status" value="1"/>
</dbReference>